<dbReference type="InterPro" id="IPR003423">
    <property type="entry name" value="OMP_efflux"/>
</dbReference>
<evidence type="ECO:0000256" key="2">
    <source>
        <dbReference type="SAM" id="SignalP"/>
    </source>
</evidence>
<accession>A0A0W0UKH7</accession>
<evidence type="ECO:0000313" key="4">
    <source>
        <dbReference type="Proteomes" id="UP000054715"/>
    </source>
</evidence>
<dbReference type="Gene3D" id="1.20.1600.10">
    <property type="entry name" value="Outer membrane efflux proteins (OEP)"/>
    <property type="match status" value="1"/>
</dbReference>
<evidence type="ECO:0000313" key="3">
    <source>
        <dbReference type="EMBL" id="KTD08417.1"/>
    </source>
</evidence>
<dbReference type="EMBL" id="LNYG01000013">
    <property type="protein sequence ID" value="KTD08417.1"/>
    <property type="molecule type" value="Genomic_DNA"/>
</dbReference>
<feature type="chain" id="PRO_5006914138" evidence="2">
    <location>
        <begin position="27"/>
        <end position="444"/>
    </location>
</feature>
<comment type="caution">
    <text evidence="3">The sequence shown here is derived from an EMBL/GenBank/DDBJ whole genome shotgun (WGS) entry which is preliminary data.</text>
</comment>
<dbReference type="Proteomes" id="UP000054715">
    <property type="component" value="Unassembled WGS sequence"/>
</dbReference>
<dbReference type="Pfam" id="PF02321">
    <property type="entry name" value="OEP"/>
    <property type="match status" value="1"/>
</dbReference>
<reference evidence="3 4" key="1">
    <citation type="submission" date="2015-11" db="EMBL/GenBank/DDBJ databases">
        <title>Genomic analysis of 38 Legionella species identifies large and diverse effector repertoires.</title>
        <authorList>
            <person name="Burstein D."/>
            <person name="Amaro F."/>
            <person name="Zusman T."/>
            <person name="Lifshitz Z."/>
            <person name="Cohen O."/>
            <person name="Gilbert J.A."/>
            <person name="Pupko T."/>
            <person name="Shuman H.A."/>
            <person name="Segal G."/>
        </authorList>
    </citation>
    <scope>NUCLEOTIDE SEQUENCE [LARGE SCALE GENOMIC DNA]</scope>
    <source>
        <strain evidence="3 4">JA-26-G1-E2</strain>
    </source>
</reference>
<organism evidence="3 4">
    <name type="scientific">Legionella jamestowniensis</name>
    <dbReference type="NCBI Taxonomy" id="455"/>
    <lineage>
        <taxon>Bacteria</taxon>
        <taxon>Pseudomonadati</taxon>
        <taxon>Pseudomonadota</taxon>
        <taxon>Gammaproteobacteria</taxon>
        <taxon>Legionellales</taxon>
        <taxon>Legionellaceae</taxon>
        <taxon>Legionella</taxon>
    </lineage>
</organism>
<name>A0A0W0UKH7_9GAMM</name>
<dbReference type="SUPFAM" id="SSF56954">
    <property type="entry name" value="Outer membrane efflux proteins (OEP)"/>
    <property type="match status" value="1"/>
</dbReference>
<protein>
    <submittedName>
        <fullName evidence="3">Chemiosmotic efflux system protein C</fullName>
    </submittedName>
</protein>
<dbReference type="PATRIC" id="fig|455.5.peg.2747"/>
<evidence type="ECO:0000256" key="1">
    <source>
        <dbReference type="ARBA" id="ARBA00007613"/>
    </source>
</evidence>
<feature type="signal peptide" evidence="2">
    <location>
        <begin position="1"/>
        <end position="26"/>
    </location>
</feature>
<dbReference type="InterPro" id="IPR010131">
    <property type="entry name" value="MdtP/NodT-like"/>
</dbReference>
<proteinExistence type="inferred from homology"/>
<dbReference type="GO" id="GO:0015562">
    <property type="term" value="F:efflux transmembrane transporter activity"/>
    <property type="evidence" value="ECO:0007669"/>
    <property type="project" value="InterPro"/>
</dbReference>
<comment type="similarity">
    <text evidence="1">Belongs to the outer membrane factor (OMF) (TC 1.B.17) family.</text>
</comment>
<dbReference type="PANTHER" id="PTHR30203">
    <property type="entry name" value="OUTER MEMBRANE CATION EFFLUX PROTEIN"/>
    <property type="match status" value="1"/>
</dbReference>
<dbReference type="RefSeq" id="WP_058450437.1">
    <property type="nucleotide sequence ID" value="NZ_CAAAJF010000001.1"/>
</dbReference>
<dbReference type="STRING" id="455.Ljam_2612"/>
<dbReference type="AlphaFoldDB" id="A0A0W0UKH7"/>
<sequence>MKIGKRREIKLACLLICSMLPLPGFAATALSLKSVVKLAVENNKDLKAARYNVLLAASRLKQTGLWANPSLQILNSDDRFFTNEGEYTRSIGFIQAFPVSGRINKQKNVARIDIAIAMAEIRNAKRQLRGQVAENFYALLITDERLKQLNKLLTISQQLMQVSQKRFYAAEVSELDANTTKLEYQRLLQEKQALTSLRINQQARLNLLLGRERQTSLLINKSLPRLAGLPSLTALQQHALQQRPEMQIAWLNFTRAQADAQLARRERWADWTIGLAVQQEKIAVEGAPQQKPDRALNVNISIPLPLINKNQGRIMETKLQGTKNLMTIKALKLTIRNEVASNYGQVNALHMALQQLQTGNTFKLVNRNIKLAREAYQKGQISLLEVLQIQRQQNELQTSQLNVLEKYLQAVVKLCTALGNNRISLCSPFSGKRTLNVFVHREVS</sequence>
<keyword evidence="2" id="KW-0732">Signal</keyword>
<gene>
    <name evidence="3" type="ORF">Ljam_2612</name>
</gene>
<dbReference type="PANTHER" id="PTHR30203:SF24">
    <property type="entry name" value="BLR4935 PROTEIN"/>
    <property type="match status" value="1"/>
</dbReference>